<dbReference type="GO" id="GO:0019776">
    <property type="term" value="F:Atg8-family ligase activity"/>
    <property type="evidence" value="ECO:0007669"/>
    <property type="project" value="TreeGrafter"/>
</dbReference>
<dbReference type="GO" id="GO:0097352">
    <property type="term" value="P:autophagosome maturation"/>
    <property type="evidence" value="ECO:0007669"/>
    <property type="project" value="TreeGrafter"/>
</dbReference>
<dbReference type="SUPFAM" id="SSF54236">
    <property type="entry name" value="Ubiquitin-like"/>
    <property type="match status" value="1"/>
</dbReference>
<dbReference type="GO" id="GO:0061723">
    <property type="term" value="P:glycophagy"/>
    <property type="evidence" value="ECO:0007669"/>
    <property type="project" value="TreeGrafter"/>
</dbReference>
<gene>
    <name evidence="5" type="primary">ATG12</name>
    <name evidence="5" type="ORF">SNAT2548_LOCUS2267</name>
</gene>
<proteinExistence type="inferred from homology"/>
<keyword evidence="3 4" id="KW-0072">Autophagy</keyword>
<protein>
    <recommendedName>
        <fullName evidence="4">Ubiquitin-like protein ATG12</fullName>
    </recommendedName>
</protein>
<dbReference type="Pfam" id="PF04110">
    <property type="entry name" value="APG12"/>
    <property type="match status" value="1"/>
</dbReference>
<evidence type="ECO:0000256" key="1">
    <source>
        <dbReference type="ARBA" id="ARBA00022499"/>
    </source>
</evidence>
<name>A0A812I1D0_9DINO</name>
<dbReference type="GO" id="GO:0000422">
    <property type="term" value="P:autophagy of mitochondrion"/>
    <property type="evidence" value="ECO:0007669"/>
    <property type="project" value="TreeGrafter"/>
</dbReference>
<dbReference type="InterPro" id="IPR007242">
    <property type="entry name" value="Atg12"/>
</dbReference>
<evidence type="ECO:0000256" key="3">
    <source>
        <dbReference type="ARBA" id="ARBA00023006"/>
    </source>
</evidence>
<comment type="caution">
    <text evidence="5">The sequence shown here is derived from an EMBL/GenBank/DDBJ whole genome shotgun (WGS) entry which is preliminary data.</text>
</comment>
<dbReference type="GO" id="GO:0034274">
    <property type="term" value="C:Atg12-Atg5-Atg16 complex"/>
    <property type="evidence" value="ECO:0007669"/>
    <property type="project" value="TreeGrafter"/>
</dbReference>
<dbReference type="Gene3D" id="3.10.20.90">
    <property type="entry name" value="Phosphatidylinositol 3-kinase Catalytic Subunit, Chain A, domain 1"/>
    <property type="match status" value="1"/>
</dbReference>
<organism evidence="5 6">
    <name type="scientific">Symbiodinium natans</name>
    <dbReference type="NCBI Taxonomy" id="878477"/>
    <lineage>
        <taxon>Eukaryota</taxon>
        <taxon>Sar</taxon>
        <taxon>Alveolata</taxon>
        <taxon>Dinophyceae</taxon>
        <taxon>Suessiales</taxon>
        <taxon>Symbiodiniaceae</taxon>
        <taxon>Symbiodinium</taxon>
    </lineage>
</organism>
<evidence type="ECO:0000313" key="6">
    <source>
        <dbReference type="Proteomes" id="UP000604046"/>
    </source>
</evidence>
<accession>A0A812I1D0</accession>
<evidence type="ECO:0000313" key="5">
    <source>
        <dbReference type="EMBL" id="CAE6967190.1"/>
    </source>
</evidence>
<dbReference type="AlphaFoldDB" id="A0A812I1D0"/>
<dbReference type="PANTHER" id="PTHR13385">
    <property type="entry name" value="AUTOPHAGY PROTEIN 12"/>
    <property type="match status" value="1"/>
</dbReference>
<keyword evidence="2 4" id="KW-0833">Ubl conjugation pathway</keyword>
<comment type="subunit">
    <text evidence="4">Forms a conjugate with ATG5.</text>
</comment>
<dbReference type="GO" id="GO:0034727">
    <property type="term" value="P:piecemeal microautophagy of the nucleus"/>
    <property type="evidence" value="ECO:0007669"/>
    <property type="project" value="TreeGrafter"/>
</dbReference>
<dbReference type="GO" id="GO:0000045">
    <property type="term" value="P:autophagosome assembly"/>
    <property type="evidence" value="ECO:0007669"/>
    <property type="project" value="InterPro"/>
</dbReference>
<dbReference type="PANTHER" id="PTHR13385:SF0">
    <property type="entry name" value="UBIQUITIN-LIKE PROTEIN ATG12"/>
    <property type="match status" value="1"/>
</dbReference>
<reference evidence="5" key="1">
    <citation type="submission" date="2021-02" db="EMBL/GenBank/DDBJ databases">
        <authorList>
            <person name="Dougan E. K."/>
            <person name="Rhodes N."/>
            <person name="Thang M."/>
            <person name="Chan C."/>
        </authorList>
    </citation>
    <scope>NUCLEOTIDE SEQUENCE</scope>
</reference>
<dbReference type="GO" id="GO:0000421">
    <property type="term" value="C:autophagosome membrane"/>
    <property type="evidence" value="ECO:0007669"/>
    <property type="project" value="TreeGrafter"/>
</dbReference>
<dbReference type="Proteomes" id="UP000604046">
    <property type="component" value="Unassembled WGS sequence"/>
</dbReference>
<dbReference type="GO" id="GO:0034045">
    <property type="term" value="C:phagophore assembly site membrane"/>
    <property type="evidence" value="ECO:0007669"/>
    <property type="project" value="TreeGrafter"/>
</dbReference>
<evidence type="ECO:0000256" key="4">
    <source>
        <dbReference type="RuleBase" id="RU361201"/>
    </source>
</evidence>
<keyword evidence="6" id="KW-1185">Reference proteome</keyword>
<dbReference type="EMBL" id="CAJNDS010000127">
    <property type="protein sequence ID" value="CAE6967190.1"/>
    <property type="molecule type" value="Genomic_DNA"/>
</dbReference>
<keyword evidence="1 4" id="KW-1017">Isopeptide bond</keyword>
<sequence>MFRGSSQAMLMSKAQDVSGGAVLAHLARLRSGKVEVHVKAMGSAPALRQPRFTIDGCKKFSKLIVYLKEALKLETIYVYCNDAFEPSPDERLSDLQKCFGSSGNKLNISYSGEQAFN</sequence>
<evidence type="ECO:0000256" key="2">
    <source>
        <dbReference type="ARBA" id="ARBA00022786"/>
    </source>
</evidence>
<dbReference type="CDD" id="cd01612">
    <property type="entry name" value="Ubl_ATG12"/>
    <property type="match status" value="1"/>
</dbReference>
<dbReference type="OrthoDB" id="10003551at2759"/>
<comment type="similarity">
    <text evidence="4">Belongs to the ATG12 family.</text>
</comment>
<dbReference type="InterPro" id="IPR029071">
    <property type="entry name" value="Ubiquitin-like_domsf"/>
</dbReference>